<reference evidence="19" key="1">
    <citation type="journal article" date="2014" name="PLoS ONE">
        <title>The genome and linkage map of the northern pike (Esox lucius): conserved synteny revealed between the salmonid sister group and the Neoteleostei.</title>
        <authorList>
            <person name="Rondeau E.B."/>
            <person name="Minkley D.R."/>
            <person name="Leong J.S."/>
            <person name="Messmer A.M."/>
            <person name="Jantzen J.R."/>
            <person name="von Schalburg K.R."/>
            <person name="Lemon C."/>
            <person name="Bird N.H."/>
            <person name="Koop B.F."/>
        </authorList>
    </citation>
    <scope>NUCLEOTIDE SEQUENCE</scope>
</reference>
<dbReference type="SUPFAM" id="SSF82171">
    <property type="entry name" value="DPP6 N-terminal domain-like"/>
    <property type="match status" value="1"/>
</dbReference>
<reference evidence="18" key="2">
    <citation type="submission" date="2020-02" db="EMBL/GenBank/DDBJ databases">
        <title>Esox lucius (northern pike) genome, fEsoLuc1, primary haplotype.</title>
        <authorList>
            <person name="Myers G."/>
            <person name="Karagic N."/>
            <person name="Meyer A."/>
            <person name="Pippel M."/>
            <person name="Reichard M."/>
            <person name="Winkler S."/>
            <person name="Tracey A."/>
            <person name="Sims Y."/>
            <person name="Howe K."/>
            <person name="Rhie A."/>
            <person name="Formenti G."/>
            <person name="Durbin R."/>
            <person name="Fedrigo O."/>
            <person name="Jarvis E.D."/>
        </authorList>
    </citation>
    <scope>NUCLEOTIDE SEQUENCE [LARGE SCALE GENOMIC DNA]</scope>
</reference>
<evidence type="ECO:0000256" key="3">
    <source>
        <dbReference type="ARBA" id="ARBA00022475"/>
    </source>
</evidence>
<dbReference type="GO" id="GO:0015459">
    <property type="term" value="F:potassium channel regulator activity"/>
    <property type="evidence" value="ECO:0007669"/>
    <property type="project" value="TreeGrafter"/>
</dbReference>
<dbReference type="GO" id="GO:0006508">
    <property type="term" value="P:proteolysis"/>
    <property type="evidence" value="ECO:0007669"/>
    <property type="project" value="InterPro"/>
</dbReference>
<dbReference type="SUPFAM" id="SSF53474">
    <property type="entry name" value="alpha/beta-Hydrolases"/>
    <property type="match status" value="1"/>
</dbReference>
<dbReference type="GO" id="GO:0008076">
    <property type="term" value="C:voltage-gated potassium channel complex"/>
    <property type="evidence" value="ECO:0007669"/>
    <property type="project" value="TreeGrafter"/>
</dbReference>
<evidence type="ECO:0000256" key="7">
    <source>
        <dbReference type="ARBA" id="ARBA00023136"/>
    </source>
</evidence>
<keyword evidence="8" id="KW-1015">Disulfide bond</keyword>
<sequence length="747" mass="84789">PTIAPRPAELVGSNPPQRNWKGIAIALLVILVICSMIVTSVILLTPGEDDSLALREKLTVADIFRKEFKVHNPEAKWISSEYATDVSKRHIVRGLIFQSFPLVILPALQEMYKASQYEVSPDMKHVLLAYNVAPVSSFICLETWNLNPPEVRNAQLQYAGWGPKGQQLIFIFENNIYYRSTVESRSIRLVSTGKEGVIFNGLSDWLYEEEIFQNHIAHWWSPDGARLAYATINDTMVPKMEIPLFTGTSYPTGREYHYPKAGEENPVISLYVVNLNGPLHTIEMRRPEDQRIGEFYVTMVKWATTTKLAVNWLNRAQNISMLTLCEATTGVCSKKHEDESEGWLHRQNEEPLFSKDGLKLFFTRAIPQGGRGKFFHISMSITQANTSTDTLQSITSGDWDVTQVLAYNEDSQLIYFLSTEDDPKRRHLYSADTVGPFNRRCLSCDFYEGCGYVGGSFSHNMSLFLLSCKGGCRSFTSVPTSKVFDLETNEDLRTRLDSIQMPREEYKEITIEDYTLTMQILKPASFVDSSHYPLLLLVDSTPGGQSVSEQFHIDWATVLVSSFGAIVVRFDGRGSGFQGTNLLHRVQRKLGVFEERDQLAVYGGYVTSLLLSAEDSLVKCGAVLSPITEFDLYGKVRARLHDINVMCPQMANLAHRASQFLDKKFLIVHPTADEKVHFQHTAKFIAQLINEKANYTLQIYPDEGHFIHSEATRQHLSQSLVNFFEECFRLPDKVFEERLEEEIEEEG</sequence>
<feature type="transmembrane region" description="Helical" evidence="15">
    <location>
        <begin position="23"/>
        <end position="44"/>
    </location>
</feature>
<evidence type="ECO:0000256" key="8">
    <source>
        <dbReference type="ARBA" id="ARBA00023157"/>
    </source>
</evidence>
<dbReference type="InterPro" id="IPR002469">
    <property type="entry name" value="Peptidase_S9B_N"/>
</dbReference>
<dbReference type="InterPro" id="IPR001375">
    <property type="entry name" value="Peptidase_S9_cat"/>
</dbReference>
<dbReference type="Pfam" id="PF00930">
    <property type="entry name" value="DPPIV_N"/>
    <property type="match status" value="1"/>
</dbReference>
<keyword evidence="7 15" id="KW-0472">Membrane</keyword>
<accession>A0A6Q2ZG25</accession>
<evidence type="ECO:0000313" key="19">
    <source>
        <dbReference type="Proteomes" id="UP000265140"/>
    </source>
</evidence>
<name>A0A6Q2ZG25_ESOLU</name>
<feature type="domain" description="Dipeptidylpeptidase IV N-terminal" evidence="17">
    <location>
        <begin position="142"/>
        <end position="470"/>
    </location>
</feature>
<comment type="subcellular location">
    <subcellularLocation>
        <location evidence="1">Cell membrane</location>
        <topology evidence="1">Single-pass type II membrane protein</topology>
    </subcellularLocation>
</comment>
<evidence type="ECO:0000256" key="4">
    <source>
        <dbReference type="ARBA" id="ARBA00022692"/>
    </source>
</evidence>
<dbReference type="PANTHER" id="PTHR11731">
    <property type="entry name" value="PROTEASE FAMILY S9B,C DIPEPTIDYL-PEPTIDASE IV-RELATED"/>
    <property type="match status" value="1"/>
</dbReference>
<evidence type="ECO:0000256" key="1">
    <source>
        <dbReference type="ARBA" id="ARBA00004401"/>
    </source>
</evidence>
<keyword evidence="4 15" id="KW-0812">Transmembrane</keyword>
<dbReference type="GO" id="GO:1901379">
    <property type="term" value="P:regulation of potassium ion transmembrane transport"/>
    <property type="evidence" value="ECO:0007669"/>
    <property type="project" value="TreeGrafter"/>
</dbReference>
<dbReference type="Pfam" id="PF00326">
    <property type="entry name" value="Peptidase_S9"/>
    <property type="match status" value="1"/>
</dbReference>
<dbReference type="Bgee" id="ENSELUG00000000629">
    <property type="expression patterns" value="Expressed in brain and 9 other cell types or tissues"/>
</dbReference>
<keyword evidence="5" id="KW-0735">Signal-anchor</keyword>
<evidence type="ECO:0000256" key="9">
    <source>
        <dbReference type="ARBA" id="ARBA00023180"/>
    </source>
</evidence>
<dbReference type="PANTHER" id="PTHR11731:SF20">
    <property type="entry name" value="DIPEPTIDYL AMINOPEPTIDASE-LIKE PROTEIN 6"/>
    <property type="match status" value="1"/>
</dbReference>
<dbReference type="AlphaFoldDB" id="A0A6Q2ZG25"/>
<organism evidence="18 19">
    <name type="scientific">Esox lucius</name>
    <name type="common">Northern pike</name>
    <dbReference type="NCBI Taxonomy" id="8010"/>
    <lineage>
        <taxon>Eukaryota</taxon>
        <taxon>Metazoa</taxon>
        <taxon>Chordata</taxon>
        <taxon>Craniata</taxon>
        <taxon>Vertebrata</taxon>
        <taxon>Euteleostomi</taxon>
        <taxon>Actinopterygii</taxon>
        <taxon>Neopterygii</taxon>
        <taxon>Teleostei</taxon>
        <taxon>Protacanthopterygii</taxon>
        <taxon>Esociformes</taxon>
        <taxon>Esocidae</taxon>
        <taxon>Esox</taxon>
    </lineage>
</organism>
<dbReference type="Proteomes" id="UP000265140">
    <property type="component" value="Chromosome 21"/>
</dbReference>
<feature type="domain" description="Peptidase S9 prolyl oligopeptidase catalytic" evidence="16">
    <location>
        <begin position="602"/>
        <end position="728"/>
    </location>
</feature>
<dbReference type="Gene3D" id="3.40.50.1820">
    <property type="entry name" value="alpha/beta hydrolase"/>
    <property type="match status" value="2"/>
</dbReference>
<reference evidence="18" key="4">
    <citation type="submission" date="2025-09" db="UniProtKB">
        <authorList>
            <consortium name="Ensembl"/>
        </authorList>
    </citation>
    <scope>IDENTIFICATION</scope>
</reference>
<evidence type="ECO:0000256" key="5">
    <source>
        <dbReference type="ARBA" id="ARBA00022968"/>
    </source>
</evidence>
<evidence type="ECO:0000256" key="14">
    <source>
        <dbReference type="ARBA" id="ARBA00046476"/>
    </source>
</evidence>
<comment type="similarity">
    <text evidence="2">Belongs to the peptidase S9B family.</text>
</comment>
<evidence type="ECO:0000256" key="15">
    <source>
        <dbReference type="SAM" id="Phobius"/>
    </source>
</evidence>
<evidence type="ECO:0000256" key="11">
    <source>
        <dbReference type="ARBA" id="ARBA00042016"/>
    </source>
</evidence>
<dbReference type="InterPro" id="IPR050278">
    <property type="entry name" value="Serine_Prot_S9B/DPPIV"/>
</dbReference>
<evidence type="ECO:0000256" key="6">
    <source>
        <dbReference type="ARBA" id="ARBA00022989"/>
    </source>
</evidence>
<protein>
    <recommendedName>
        <fullName evidence="12">A-type potassium channel modulatory protein DPP6</fullName>
    </recommendedName>
    <alternativeName>
        <fullName evidence="13">Dipeptidyl aminopeptidase-like protein 6</fullName>
    </alternativeName>
    <alternativeName>
        <fullName evidence="11">Dipeptidyl peptidase 6</fullName>
    </alternativeName>
    <alternativeName>
        <fullName evidence="10">Dipeptidyl peptidase VI</fullName>
    </alternativeName>
</protein>
<evidence type="ECO:0000259" key="16">
    <source>
        <dbReference type="Pfam" id="PF00326"/>
    </source>
</evidence>
<comment type="subunit">
    <text evidence="14">Homodimer (in vitro). Interacts with KCND2. Identified in a complex with KCND2 and KCNIP2. Forms an octameric complex composed of four DPP6 subunits bound to the KCND2 tetramer. Interacts with KCND3; this interaction modulates the channel gating kinetics namely channel activation and inactivation kinetics and rate of recovery from inactivation.</text>
</comment>
<keyword evidence="3" id="KW-1003">Cell membrane</keyword>
<proteinExistence type="inferred from homology"/>
<dbReference type="GO" id="GO:0008236">
    <property type="term" value="F:serine-type peptidase activity"/>
    <property type="evidence" value="ECO:0007669"/>
    <property type="project" value="InterPro"/>
</dbReference>
<evidence type="ECO:0000256" key="12">
    <source>
        <dbReference type="ARBA" id="ARBA00044990"/>
    </source>
</evidence>
<evidence type="ECO:0000313" key="18">
    <source>
        <dbReference type="Ensembl" id="ENSELUP00000077479.2"/>
    </source>
</evidence>
<dbReference type="Ensembl" id="ENSELUT00000063203.2">
    <property type="protein sequence ID" value="ENSELUP00000077479.2"/>
    <property type="gene ID" value="ENSELUG00000000629.3"/>
</dbReference>
<evidence type="ECO:0000256" key="10">
    <source>
        <dbReference type="ARBA" id="ARBA00041991"/>
    </source>
</evidence>
<dbReference type="GeneTree" id="ENSGT00940000156280"/>
<dbReference type="Gene3D" id="2.140.10.30">
    <property type="entry name" value="Dipeptidylpeptidase IV, N-terminal domain"/>
    <property type="match status" value="1"/>
</dbReference>
<keyword evidence="6 15" id="KW-1133">Transmembrane helix</keyword>
<dbReference type="InterPro" id="IPR029058">
    <property type="entry name" value="AB_hydrolase_fold"/>
</dbReference>
<evidence type="ECO:0000259" key="17">
    <source>
        <dbReference type="Pfam" id="PF00930"/>
    </source>
</evidence>
<evidence type="ECO:0000256" key="2">
    <source>
        <dbReference type="ARBA" id="ARBA00006150"/>
    </source>
</evidence>
<keyword evidence="19" id="KW-1185">Reference proteome</keyword>
<evidence type="ECO:0000256" key="13">
    <source>
        <dbReference type="ARBA" id="ARBA00044999"/>
    </source>
</evidence>
<keyword evidence="9" id="KW-0325">Glycoprotein</keyword>
<reference evidence="18" key="3">
    <citation type="submission" date="2025-08" db="UniProtKB">
        <authorList>
            <consortium name="Ensembl"/>
        </authorList>
    </citation>
    <scope>IDENTIFICATION</scope>
</reference>